<dbReference type="OrthoDB" id="4953at2759"/>
<feature type="domain" description="Peptidase M16 C-terminal" evidence="2">
    <location>
        <begin position="199"/>
        <end position="381"/>
    </location>
</feature>
<comment type="caution">
    <text evidence="3">The sequence shown here is derived from an EMBL/GenBank/DDBJ whole genome shotgun (WGS) entry which is preliminary data.</text>
</comment>
<dbReference type="AlphaFoldDB" id="A0A2S6CKY7"/>
<dbReference type="EMBL" id="PNEN01000282">
    <property type="protein sequence ID" value="PPJ60394.1"/>
    <property type="molecule type" value="Genomic_DNA"/>
</dbReference>
<dbReference type="Gene3D" id="3.30.830.10">
    <property type="entry name" value="Metalloenzyme, LuxS/M16 peptidase-like"/>
    <property type="match status" value="4"/>
</dbReference>
<sequence length="1048" mass="117687">MPASKKMEARFKTIQKFSLDYAPVSITQYESTRTGMRIAVVDRAGPKVEGEFALATEINDDSGSPHTLEHLVFMGSKTYKYTGLLDRLSSRAFSTTNAGTATDYTSYSLKTAGWEGFAQILPVYLEHLIVPTLTDAGCYTEVHHIDGTGHDAGVVYSEMQARENTSYDLMELQRRRLLYPEGNGFRSETGGTTPELRRLTADRIRAYHKEMYQPKNLRVIITGDIDHDELLQILDDFETSIVDDVPTLDAPFRRPWVDSKPAPKLTETKVDTIKFPEEDESRGEITVGYLGPSCDDSVANAALSVLMTYLANSPISVLENTLVEREQLCSGVYFEVETRPDVVIWFDLTSVETGRLREVYQRFVEVIKETVAKPLDMTYLQDCLKRERRRIIEQVENSEDFFTQPIIEDHCFSARDGRFLKDLEDMDELDQIAKWSEKQWRDYLKKYFVDAYHVCVLGQPSHELQKQLAGEEKARVKAQQDKLGEEGLKQLAEKLEQAKAENGKSIPDSMLEQFPQPSAESVNFISTGTARSGLARQMGSGDQDAQAIIDRTDDGSSTFIHFEHIPSNFVRIKVYFGTASVPDELRPILSLYTTNFFTTPVTIDGKRIEFEDLVSDLEKFTTAYWVDSSSSGRQQMLGLTMMTEPATYQQAISRIRTVFFDAIHDPVRLQASLTKLLADLPSEKRAGDSMAWAVNSMIHSNRSANRRATSALTKTLYLKRLRKLLKTDEKAVIAKLEQLCSALHRPENFRVYVAADLNKLENPVTAWKALTDGLDTSKPLEPLDDSSKTLSEASKNPGSAAYIVPIAAIDSSYILLTSKGPSTYSEPDLPALMVAIAFLRAVEGPLWVSIRGTGLAYGASIRRTIELGKLYFWIDRSPDCYKAFVAGKDEIEGYANGTKELKKLAIESAVGEIVYEMAEEAPTMGVAADESFSGQVLRGVSKTWSKDMLKKIQVVSADEVRESIRKWLLPLFDPKTANMVVTCATSMKEKMEENFLKVGFQVQVKELSFFEDDYGLQAPEGEDDDDDDEEDDDDEDDDDDDESEEGDD</sequence>
<protein>
    <recommendedName>
        <fullName evidence="2">Peptidase M16 C-terminal domain-containing protein</fullName>
    </recommendedName>
</protein>
<dbReference type="InterPro" id="IPR007863">
    <property type="entry name" value="Peptidase_M16_C"/>
</dbReference>
<dbReference type="InterPro" id="IPR011249">
    <property type="entry name" value="Metalloenz_LuxS/M16"/>
</dbReference>
<evidence type="ECO:0000259" key="2">
    <source>
        <dbReference type="Pfam" id="PF05193"/>
    </source>
</evidence>
<accession>A0A2S6CKY7</accession>
<dbReference type="SUPFAM" id="SSF63411">
    <property type="entry name" value="LuxS/MPP-like metallohydrolase"/>
    <property type="match status" value="4"/>
</dbReference>
<dbReference type="Pfam" id="PF05193">
    <property type="entry name" value="Peptidase_M16_C"/>
    <property type="match status" value="1"/>
</dbReference>
<reference evidence="4" key="1">
    <citation type="journal article" date="2017" name="bioRxiv">
        <title>Conservation of a gene cluster reveals novel cercosporin biosynthetic mechanisms and extends production to the genus Colletotrichum.</title>
        <authorList>
            <person name="de Jonge R."/>
            <person name="Ebert M.K."/>
            <person name="Huitt-Roehl C.R."/>
            <person name="Pal P."/>
            <person name="Suttle J.C."/>
            <person name="Spanner R.E."/>
            <person name="Neubauer J.D."/>
            <person name="Jurick W.M.II."/>
            <person name="Stott K.A."/>
            <person name="Secor G.A."/>
            <person name="Thomma B.P.H.J."/>
            <person name="Van de Peer Y."/>
            <person name="Townsend C.A."/>
            <person name="Bolton M.D."/>
        </authorList>
    </citation>
    <scope>NUCLEOTIDE SEQUENCE [LARGE SCALE GENOMIC DNA]</scope>
    <source>
        <strain evidence="4">CBS538.71</strain>
    </source>
</reference>
<keyword evidence="4" id="KW-1185">Reference proteome</keyword>
<dbReference type="FunFam" id="3.30.830.10:FF:000031">
    <property type="entry name" value="Putative zinc metalloprotease"/>
    <property type="match status" value="1"/>
</dbReference>
<dbReference type="STRING" id="357750.A0A2S6CKY7"/>
<dbReference type="GO" id="GO:0046872">
    <property type="term" value="F:metal ion binding"/>
    <property type="evidence" value="ECO:0007669"/>
    <property type="project" value="InterPro"/>
</dbReference>
<name>A0A2S6CKY7_9PEZI</name>
<gene>
    <name evidence="3" type="ORF">CBER1_07995</name>
</gene>
<evidence type="ECO:0000313" key="3">
    <source>
        <dbReference type="EMBL" id="PPJ60394.1"/>
    </source>
</evidence>
<dbReference type="FunFam" id="3.30.830.10:FF:000015">
    <property type="entry name" value="Putative zinc metalloprotease"/>
    <property type="match status" value="1"/>
</dbReference>
<proteinExistence type="predicted"/>
<dbReference type="PANTHER" id="PTHR43016:SF16">
    <property type="entry name" value="METALLOPROTEASE, PUTATIVE (AFU_ORTHOLOGUE AFUA_4G07610)-RELATED"/>
    <property type="match status" value="1"/>
</dbReference>
<feature type="region of interest" description="Disordered" evidence="1">
    <location>
        <begin position="1011"/>
        <end position="1048"/>
    </location>
</feature>
<dbReference type="Proteomes" id="UP000237631">
    <property type="component" value="Unassembled WGS sequence"/>
</dbReference>
<evidence type="ECO:0000256" key="1">
    <source>
        <dbReference type="SAM" id="MobiDB-lite"/>
    </source>
</evidence>
<evidence type="ECO:0000313" key="4">
    <source>
        <dbReference type="Proteomes" id="UP000237631"/>
    </source>
</evidence>
<dbReference type="PANTHER" id="PTHR43016">
    <property type="entry name" value="PRESEQUENCE PROTEASE"/>
    <property type="match status" value="1"/>
</dbReference>
<organism evidence="3 4">
    <name type="scientific">Cercospora berteroae</name>
    <dbReference type="NCBI Taxonomy" id="357750"/>
    <lineage>
        <taxon>Eukaryota</taxon>
        <taxon>Fungi</taxon>
        <taxon>Dikarya</taxon>
        <taxon>Ascomycota</taxon>
        <taxon>Pezizomycotina</taxon>
        <taxon>Dothideomycetes</taxon>
        <taxon>Dothideomycetidae</taxon>
        <taxon>Mycosphaerellales</taxon>
        <taxon>Mycosphaerellaceae</taxon>
        <taxon>Cercospora</taxon>
    </lineage>
</organism>